<accession>A0A914Q9A7</accession>
<dbReference type="GO" id="GO:0008745">
    <property type="term" value="F:N-acetylmuramoyl-L-alanine amidase activity"/>
    <property type="evidence" value="ECO:0007669"/>
    <property type="project" value="InterPro"/>
</dbReference>
<dbReference type="Gene3D" id="3.40.80.10">
    <property type="entry name" value="Peptidoglycan recognition protein-like"/>
    <property type="match status" value="1"/>
</dbReference>
<reference evidence="3" key="1">
    <citation type="submission" date="2022-11" db="UniProtKB">
        <authorList>
            <consortium name="WormBaseParasite"/>
        </authorList>
    </citation>
    <scope>IDENTIFICATION</scope>
</reference>
<proteinExistence type="predicted"/>
<keyword evidence="1" id="KW-0732">Signal</keyword>
<feature type="signal peptide" evidence="1">
    <location>
        <begin position="1"/>
        <end position="25"/>
    </location>
</feature>
<protein>
    <submittedName>
        <fullName evidence="3">N-acetylmuramoyl-L-alanine amidase</fullName>
    </submittedName>
</protein>
<evidence type="ECO:0000256" key="1">
    <source>
        <dbReference type="SAM" id="SignalP"/>
    </source>
</evidence>
<sequence>MQKHYIFHNISCILLFSLFPATLNAESITKAYPGAFSHDPKIQVTAEKVHGVEAFKIDPFPASEQSRNHYDSRNNGKNKYLIMHYTAEIFTKTVEIFTNGTTNNPVSSHYVISEKDDKHKLTGKFLEQFKFRYI</sequence>
<evidence type="ECO:0000313" key="3">
    <source>
        <dbReference type="WBParaSite" id="PDA_v2.g27699.t1"/>
    </source>
</evidence>
<dbReference type="AlphaFoldDB" id="A0A914Q9A7"/>
<evidence type="ECO:0000313" key="2">
    <source>
        <dbReference type="Proteomes" id="UP000887578"/>
    </source>
</evidence>
<dbReference type="SUPFAM" id="SSF55846">
    <property type="entry name" value="N-acetylmuramoyl-L-alanine amidase-like"/>
    <property type="match status" value="1"/>
</dbReference>
<dbReference type="WBParaSite" id="PDA_v2.g27699.t1">
    <property type="protein sequence ID" value="PDA_v2.g27699.t1"/>
    <property type="gene ID" value="PDA_v2.g27699"/>
</dbReference>
<keyword evidence="2" id="KW-1185">Reference proteome</keyword>
<name>A0A914Q9A7_9BILA</name>
<dbReference type="GO" id="GO:0009253">
    <property type="term" value="P:peptidoglycan catabolic process"/>
    <property type="evidence" value="ECO:0007669"/>
    <property type="project" value="InterPro"/>
</dbReference>
<organism evidence="2 3">
    <name type="scientific">Panagrolaimus davidi</name>
    <dbReference type="NCBI Taxonomy" id="227884"/>
    <lineage>
        <taxon>Eukaryota</taxon>
        <taxon>Metazoa</taxon>
        <taxon>Ecdysozoa</taxon>
        <taxon>Nematoda</taxon>
        <taxon>Chromadorea</taxon>
        <taxon>Rhabditida</taxon>
        <taxon>Tylenchina</taxon>
        <taxon>Panagrolaimomorpha</taxon>
        <taxon>Panagrolaimoidea</taxon>
        <taxon>Panagrolaimidae</taxon>
        <taxon>Panagrolaimus</taxon>
    </lineage>
</organism>
<feature type="chain" id="PRO_5036903456" evidence="1">
    <location>
        <begin position="26"/>
        <end position="134"/>
    </location>
</feature>
<dbReference type="Proteomes" id="UP000887578">
    <property type="component" value="Unplaced"/>
</dbReference>
<dbReference type="InterPro" id="IPR036505">
    <property type="entry name" value="Amidase/PGRP_sf"/>
</dbReference>